<dbReference type="EMBL" id="JACGWN010000013">
    <property type="protein sequence ID" value="KAL0412142.1"/>
    <property type="molecule type" value="Genomic_DNA"/>
</dbReference>
<dbReference type="PANTHER" id="PTHR31901:SF5">
    <property type="entry name" value="JASMONOYL--L-AMINO ACID SYNTHETASE JAR1"/>
    <property type="match status" value="1"/>
</dbReference>
<dbReference type="GO" id="GO:0016881">
    <property type="term" value="F:acid-amino acid ligase activity"/>
    <property type="evidence" value="ECO:0007669"/>
    <property type="project" value="TreeGrafter"/>
</dbReference>
<reference evidence="1" key="1">
    <citation type="submission" date="2020-06" db="EMBL/GenBank/DDBJ databases">
        <authorList>
            <person name="Li T."/>
            <person name="Hu X."/>
            <person name="Zhang T."/>
            <person name="Song X."/>
            <person name="Zhang H."/>
            <person name="Dai N."/>
            <person name="Sheng W."/>
            <person name="Hou X."/>
            <person name="Wei L."/>
        </authorList>
    </citation>
    <scope>NUCLEOTIDE SEQUENCE</scope>
    <source>
        <strain evidence="1">KEN1</strain>
        <tissue evidence="1">Leaf</tissue>
    </source>
</reference>
<dbReference type="InterPro" id="IPR004993">
    <property type="entry name" value="GH3"/>
</dbReference>
<dbReference type="AlphaFoldDB" id="A0AAW2U621"/>
<protein>
    <submittedName>
        <fullName evidence="1">Jasmonoyl--L-amino acid synthetase JAR6</fullName>
    </submittedName>
</protein>
<sequence>MLEKMGDRLDTEAVIQEFEMMSMDAGRAQRETLKKILEDNGETEYLLKWGLNGRTDPDNFSACVPIVTHMDLEPYIQRIADGDKSSILTGKPISTISLR</sequence>
<gene>
    <name evidence="1" type="ORF">Slati_3803900</name>
</gene>
<comment type="caution">
    <text evidence="1">The sequence shown here is derived from an EMBL/GenBank/DDBJ whole genome shotgun (WGS) entry which is preliminary data.</text>
</comment>
<name>A0AAW2U621_9LAMI</name>
<organism evidence="1">
    <name type="scientific">Sesamum latifolium</name>
    <dbReference type="NCBI Taxonomy" id="2727402"/>
    <lineage>
        <taxon>Eukaryota</taxon>
        <taxon>Viridiplantae</taxon>
        <taxon>Streptophyta</taxon>
        <taxon>Embryophyta</taxon>
        <taxon>Tracheophyta</taxon>
        <taxon>Spermatophyta</taxon>
        <taxon>Magnoliopsida</taxon>
        <taxon>eudicotyledons</taxon>
        <taxon>Gunneridae</taxon>
        <taxon>Pentapetalae</taxon>
        <taxon>asterids</taxon>
        <taxon>lamiids</taxon>
        <taxon>Lamiales</taxon>
        <taxon>Pedaliaceae</taxon>
        <taxon>Sesamum</taxon>
    </lineage>
</organism>
<dbReference type="GO" id="GO:0005737">
    <property type="term" value="C:cytoplasm"/>
    <property type="evidence" value="ECO:0007669"/>
    <property type="project" value="TreeGrafter"/>
</dbReference>
<evidence type="ECO:0000313" key="1">
    <source>
        <dbReference type="EMBL" id="KAL0412142.1"/>
    </source>
</evidence>
<dbReference type="PANTHER" id="PTHR31901">
    <property type="entry name" value="GH3 DOMAIN-CONTAINING PROTEIN"/>
    <property type="match status" value="1"/>
</dbReference>
<dbReference type="Pfam" id="PF03321">
    <property type="entry name" value="GH3"/>
    <property type="match status" value="1"/>
</dbReference>
<proteinExistence type="predicted"/>
<reference evidence="1" key="2">
    <citation type="journal article" date="2024" name="Plant">
        <title>Genomic evolution and insights into agronomic trait innovations of Sesamum species.</title>
        <authorList>
            <person name="Miao H."/>
            <person name="Wang L."/>
            <person name="Qu L."/>
            <person name="Liu H."/>
            <person name="Sun Y."/>
            <person name="Le M."/>
            <person name="Wang Q."/>
            <person name="Wei S."/>
            <person name="Zheng Y."/>
            <person name="Lin W."/>
            <person name="Duan Y."/>
            <person name="Cao H."/>
            <person name="Xiong S."/>
            <person name="Wang X."/>
            <person name="Wei L."/>
            <person name="Li C."/>
            <person name="Ma Q."/>
            <person name="Ju M."/>
            <person name="Zhao R."/>
            <person name="Li G."/>
            <person name="Mu C."/>
            <person name="Tian Q."/>
            <person name="Mei H."/>
            <person name="Zhang T."/>
            <person name="Gao T."/>
            <person name="Zhang H."/>
        </authorList>
    </citation>
    <scope>NUCLEOTIDE SEQUENCE</scope>
    <source>
        <strain evidence="1">KEN1</strain>
    </source>
</reference>
<accession>A0AAW2U621</accession>